<accession>A0ABN8IYE2</accession>
<keyword evidence="3" id="KW-1185">Reference proteome</keyword>
<organism evidence="2 3">
    <name type="scientific">Iphiclides podalirius</name>
    <name type="common">scarce swallowtail</name>
    <dbReference type="NCBI Taxonomy" id="110791"/>
    <lineage>
        <taxon>Eukaryota</taxon>
        <taxon>Metazoa</taxon>
        <taxon>Ecdysozoa</taxon>
        <taxon>Arthropoda</taxon>
        <taxon>Hexapoda</taxon>
        <taxon>Insecta</taxon>
        <taxon>Pterygota</taxon>
        <taxon>Neoptera</taxon>
        <taxon>Endopterygota</taxon>
        <taxon>Lepidoptera</taxon>
        <taxon>Glossata</taxon>
        <taxon>Ditrysia</taxon>
        <taxon>Papilionoidea</taxon>
        <taxon>Papilionidae</taxon>
        <taxon>Papilioninae</taxon>
        <taxon>Iphiclides</taxon>
    </lineage>
</organism>
<evidence type="ECO:0000256" key="1">
    <source>
        <dbReference type="SAM" id="MobiDB-lite"/>
    </source>
</evidence>
<feature type="compositionally biased region" description="Low complexity" evidence="1">
    <location>
        <begin position="46"/>
        <end position="58"/>
    </location>
</feature>
<evidence type="ECO:0000313" key="3">
    <source>
        <dbReference type="Proteomes" id="UP000837857"/>
    </source>
</evidence>
<name>A0ABN8IYE2_9NEOP</name>
<dbReference type="Proteomes" id="UP000837857">
    <property type="component" value="Chromosome 6"/>
</dbReference>
<evidence type="ECO:0000313" key="2">
    <source>
        <dbReference type="EMBL" id="CAH2071287.1"/>
    </source>
</evidence>
<proteinExistence type="predicted"/>
<sequence length="123" mass="13536">MNFALQLRCGFRLRTKTVLGKSDGDIGNDVGSVQWFVSHPSPPSPAARASPHPCARRSTLSKTKKEAKGQSITPEALLDKNRRLDRTIDDSCAETERRALHACRNANTVRGLNLTSMFSTILD</sequence>
<protein>
    <submittedName>
        <fullName evidence="2">Uncharacterized protein</fullName>
    </submittedName>
</protein>
<feature type="region of interest" description="Disordered" evidence="1">
    <location>
        <begin position="38"/>
        <end position="80"/>
    </location>
</feature>
<gene>
    <name evidence="2" type="ORF">IPOD504_LOCUS15066</name>
</gene>
<reference evidence="2" key="1">
    <citation type="submission" date="2022-03" db="EMBL/GenBank/DDBJ databases">
        <authorList>
            <person name="Martin H S."/>
        </authorList>
    </citation>
    <scope>NUCLEOTIDE SEQUENCE</scope>
</reference>
<feature type="non-terminal residue" evidence="2">
    <location>
        <position position="1"/>
    </location>
</feature>
<dbReference type="EMBL" id="OW152818">
    <property type="protein sequence ID" value="CAH2071287.1"/>
    <property type="molecule type" value="Genomic_DNA"/>
</dbReference>